<dbReference type="Gene3D" id="3.40.50.10490">
    <property type="entry name" value="Glucose-6-phosphate isomerase like protein, domain 1"/>
    <property type="match status" value="2"/>
</dbReference>
<dbReference type="RefSeq" id="WP_310373736.1">
    <property type="nucleotide sequence ID" value="NZ_JAVDXT010000002.1"/>
</dbReference>
<dbReference type="EMBL" id="JAVDXT010000002">
    <property type="protein sequence ID" value="MDR7377960.1"/>
    <property type="molecule type" value="Genomic_DNA"/>
</dbReference>
<dbReference type="EC" id="2.6.1.16" evidence="3"/>
<dbReference type="PROSITE" id="PS51464">
    <property type="entry name" value="SIS"/>
    <property type="match status" value="2"/>
</dbReference>
<comment type="caution">
    <text evidence="3">The sequence shown here is derived from an EMBL/GenBank/DDBJ whole genome shotgun (WGS) entry which is preliminary data.</text>
</comment>
<name>A0ABU2C9D9_9BURK</name>
<proteinExistence type="predicted"/>
<protein>
    <submittedName>
        <fullName evidence="3">Glucosamine--fructose-6-phosphate aminotransferase (Isomerizing)</fullName>
        <ecNumber evidence="3">2.6.1.16</ecNumber>
    </submittedName>
</protein>
<dbReference type="GO" id="GO:0004360">
    <property type="term" value="F:glutamine-fructose-6-phosphate transaminase (isomerizing) activity"/>
    <property type="evidence" value="ECO:0007669"/>
    <property type="project" value="UniProtKB-EC"/>
</dbReference>
<keyword evidence="1" id="KW-0677">Repeat</keyword>
<dbReference type="InterPro" id="IPR035466">
    <property type="entry name" value="GlmS/AgaS_SIS"/>
</dbReference>
<sequence>MNSSTPTHMYAEAVSSAQQVQLQLAADADRYAALGAALRARPPSGTVTIARGSSDHAAAYMAYLIMARNGQLVTSLPMSLLTLYQAPLAIGQMLAISISQSGRSPDLVEPMQLFQRAGATTVALVNDTASPLAAAVDWAMPLHAGPELSVAATKSFICGLVAGARLAACWSDTPDFIARMADLPAALEQACQQDWSAAIAALLKAERLMVIGRGPGLAIANEAALKFKETCGIQAEAFSAAEVKHGPMALVSDAYPMLVFAPRGPAQASLVTLAAEMRERGARVLLAAPADVSSRDLTLATAPHEDLDPITAIQSFYLLVEAVARARGQDPDRPRHLSKVTSTR</sequence>
<dbReference type="InterPro" id="IPR046348">
    <property type="entry name" value="SIS_dom_sf"/>
</dbReference>
<keyword evidence="3" id="KW-0808">Transferase</keyword>
<organism evidence="3 4">
    <name type="scientific">Rhodoferax ferrireducens</name>
    <dbReference type="NCBI Taxonomy" id="192843"/>
    <lineage>
        <taxon>Bacteria</taxon>
        <taxon>Pseudomonadati</taxon>
        <taxon>Pseudomonadota</taxon>
        <taxon>Betaproteobacteria</taxon>
        <taxon>Burkholderiales</taxon>
        <taxon>Comamonadaceae</taxon>
        <taxon>Rhodoferax</taxon>
    </lineage>
</organism>
<keyword evidence="3" id="KW-0032">Aminotransferase</keyword>
<dbReference type="Proteomes" id="UP001180487">
    <property type="component" value="Unassembled WGS sequence"/>
</dbReference>
<evidence type="ECO:0000259" key="2">
    <source>
        <dbReference type="PROSITE" id="PS51464"/>
    </source>
</evidence>
<dbReference type="PANTHER" id="PTHR10937">
    <property type="entry name" value="GLUCOSAMINE--FRUCTOSE-6-PHOSPHATE AMINOTRANSFERASE, ISOMERIZING"/>
    <property type="match status" value="1"/>
</dbReference>
<reference evidence="3 4" key="1">
    <citation type="submission" date="2023-07" db="EMBL/GenBank/DDBJ databases">
        <title>Sorghum-associated microbial communities from plants grown in Nebraska, USA.</title>
        <authorList>
            <person name="Schachtman D."/>
        </authorList>
    </citation>
    <scope>NUCLEOTIDE SEQUENCE [LARGE SCALE GENOMIC DNA]</scope>
    <source>
        <strain evidence="3 4">BE313</strain>
    </source>
</reference>
<feature type="domain" description="SIS" evidence="2">
    <location>
        <begin position="198"/>
        <end position="334"/>
    </location>
</feature>
<keyword evidence="4" id="KW-1185">Reference proteome</keyword>
<feature type="domain" description="SIS" evidence="2">
    <location>
        <begin position="34"/>
        <end position="184"/>
    </location>
</feature>
<dbReference type="InterPro" id="IPR035490">
    <property type="entry name" value="GlmS/FrlB_SIS"/>
</dbReference>
<gene>
    <name evidence="3" type="ORF">J2X19_002639</name>
</gene>
<dbReference type="CDD" id="cd05008">
    <property type="entry name" value="SIS_GlmS_GlmD_1"/>
    <property type="match status" value="1"/>
</dbReference>
<evidence type="ECO:0000256" key="1">
    <source>
        <dbReference type="ARBA" id="ARBA00022737"/>
    </source>
</evidence>
<evidence type="ECO:0000313" key="3">
    <source>
        <dbReference type="EMBL" id="MDR7377960.1"/>
    </source>
</evidence>
<dbReference type="PANTHER" id="PTHR10937:SF8">
    <property type="entry name" value="AMINOTRANSFERASE-RELATED"/>
    <property type="match status" value="1"/>
</dbReference>
<dbReference type="SUPFAM" id="SSF53697">
    <property type="entry name" value="SIS domain"/>
    <property type="match status" value="1"/>
</dbReference>
<evidence type="ECO:0000313" key="4">
    <source>
        <dbReference type="Proteomes" id="UP001180487"/>
    </source>
</evidence>
<dbReference type="Pfam" id="PF01380">
    <property type="entry name" value="SIS"/>
    <property type="match status" value="2"/>
</dbReference>
<dbReference type="InterPro" id="IPR001347">
    <property type="entry name" value="SIS_dom"/>
</dbReference>
<dbReference type="CDD" id="cd05009">
    <property type="entry name" value="SIS_GlmS_GlmD_2"/>
    <property type="match status" value="1"/>
</dbReference>
<accession>A0ABU2C9D9</accession>